<name>A0A0A0JBT3_9MICO</name>
<dbReference type="PANTHER" id="PTHR48090">
    <property type="entry name" value="UNDECAPRENYL-PHOSPHATE 4-DEOXY-4-FORMAMIDO-L-ARABINOSE TRANSFERASE-RELATED"/>
    <property type="match status" value="1"/>
</dbReference>
<evidence type="ECO:0000256" key="11">
    <source>
        <dbReference type="SAM" id="MobiDB-lite"/>
    </source>
</evidence>
<comment type="cofactor">
    <cofactor evidence="2">
        <name>Mg(2+)</name>
        <dbReference type="ChEBI" id="CHEBI:18420"/>
    </cofactor>
</comment>
<dbReference type="GO" id="GO:0016757">
    <property type="term" value="F:glycosyltransferase activity"/>
    <property type="evidence" value="ECO:0007669"/>
    <property type="project" value="UniProtKB-KW"/>
</dbReference>
<sequence length="325" mass="34681">MGDATVDGGRTAYRASDWTQDALLERKGDHTISVVIPAKDEEATVGEVVTRILADFVADGGAGLVDEVVVIDSDSTDATAAVARDAGAKVFSAKDIRPDLGAAFGKGEALWKSQFVTSGDLVAFVDADLIDWGTHFVTGLLAPLLVDQGVHLVKAVYDRPMIDADGREEETGGRVTELVARPWLALHRPGLAGVVQPLSGEWAIRRESFASYAVPVGYGVEIAALLDTADRFGVEAVAQVDLGRRTHRHHRHDTLGLMAVQVLAAAERRRDGAESGARAGMPELDMVPLRQFVRGAEGFEPRETAVAVSERPPAASVRMPSVESR</sequence>
<keyword evidence="5" id="KW-0808">Transferase</keyword>
<dbReference type="AlphaFoldDB" id="A0A0A0JBT3"/>
<evidence type="ECO:0000256" key="2">
    <source>
        <dbReference type="ARBA" id="ARBA00001946"/>
    </source>
</evidence>
<evidence type="ECO:0000256" key="1">
    <source>
        <dbReference type="ARBA" id="ARBA00001936"/>
    </source>
</evidence>
<dbReference type="RefSeq" id="WP_035912500.1">
    <property type="nucleotide sequence ID" value="NZ_AVPJ01000002.1"/>
</dbReference>
<gene>
    <name evidence="13" type="ORF">N802_13005</name>
</gene>
<dbReference type="STRING" id="1385520.N802_13005"/>
<protein>
    <recommendedName>
        <fullName evidence="8">Glucosyl-3-phosphoglycerate synthase</fullName>
        <ecNumber evidence="7">2.4.1.266</ecNumber>
    </recommendedName>
</protein>
<proteinExistence type="inferred from homology"/>
<evidence type="ECO:0000256" key="8">
    <source>
        <dbReference type="ARBA" id="ARBA00040894"/>
    </source>
</evidence>
<comment type="cofactor">
    <cofactor evidence="1">
        <name>Mn(2+)</name>
        <dbReference type="ChEBI" id="CHEBI:29035"/>
    </cofactor>
</comment>
<evidence type="ECO:0000313" key="14">
    <source>
        <dbReference type="Proteomes" id="UP000030002"/>
    </source>
</evidence>
<keyword evidence="4" id="KW-0328">Glycosyltransferase</keyword>
<dbReference type="InterPro" id="IPR001173">
    <property type="entry name" value="Glyco_trans_2-like"/>
</dbReference>
<evidence type="ECO:0000259" key="12">
    <source>
        <dbReference type="Pfam" id="PF00535"/>
    </source>
</evidence>
<evidence type="ECO:0000256" key="5">
    <source>
        <dbReference type="ARBA" id="ARBA00022679"/>
    </source>
</evidence>
<dbReference type="Pfam" id="PF00535">
    <property type="entry name" value="Glycos_transf_2"/>
    <property type="match status" value="1"/>
</dbReference>
<comment type="similarity">
    <text evidence="3">Belongs to the glycosyltransferase 2 family.</text>
</comment>
<organism evidence="13 14">
    <name type="scientific">Knoellia sinensis KCTC 19936</name>
    <dbReference type="NCBI Taxonomy" id="1385520"/>
    <lineage>
        <taxon>Bacteria</taxon>
        <taxon>Bacillati</taxon>
        <taxon>Actinomycetota</taxon>
        <taxon>Actinomycetes</taxon>
        <taxon>Micrococcales</taxon>
        <taxon>Intrasporangiaceae</taxon>
        <taxon>Knoellia</taxon>
    </lineage>
</organism>
<reference evidence="13 14" key="1">
    <citation type="submission" date="2013-08" db="EMBL/GenBank/DDBJ databases">
        <title>The genome sequence of Knoellia sinensis.</title>
        <authorList>
            <person name="Zhu W."/>
            <person name="Wang G."/>
        </authorList>
    </citation>
    <scope>NUCLEOTIDE SEQUENCE [LARGE SCALE GENOMIC DNA]</scope>
    <source>
        <strain evidence="13 14">KCTC 19936</strain>
    </source>
</reference>
<comment type="catalytic activity">
    <reaction evidence="10">
        <text>an NDP-alpha-D-glucose + (2R)-3-phosphoglycerate = (2R)-2-O-(alpha-D-glucopyranosyl)-3-phospho-glycerate + a ribonucleoside 5'-diphosphate + H(+)</text>
        <dbReference type="Rhea" id="RHEA:47244"/>
        <dbReference type="ChEBI" id="CHEBI:15378"/>
        <dbReference type="ChEBI" id="CHEBI:57930"/>
        <dbReference type="ChEBI" id="CHEBI:58272"/>
        <dbReference type="ChEBI" id="CHEBI:62600"/>
        <dbReference type="ChEBI" id="CHEBI:76533"/>
        <dbReference type="EC" id="2.4.1.266"/>
    </reaction>
    <physiologicalReaction direction="left-to-right" evidence="10">
        <dbReference type="Rhea" id="RHEA:47245"/>
    </physiologicalReaction>
</comment>
<evidence type="ECO:0000256" key="3">
    <source>
        <dbReference type="ARBA" id="ARBA00006739"/>
    </source>
</evidence>
<dbReference type="eggNOG" id="COG0463">
    <property type="taxonomic scope" value="Bacteria"/>
</dbReference>
<dbReference type="SUPFAM" id="SSF53448">
    <property type="entry name" value="Nucleotide-diphospho-sugar transferases"/>
    <property type="match status" value="1"/>
</dbReference>
<dbReference type="Proteomes" id="UP000030002">
    <property type="component" value="Unassembled WGS sequence"/>
</dbReference>
<evidence type="ECO:0000313" key="13">
    <source>
        <dbReference type="EMBL" id="KGN34274.1"/>
    </source>
</evidence>
<keyword evidence="6" id="KW-0460">Magnesium</keyword>
<dbReference type="InterPro" id="IPR029044">
    <property type="entry name" value="Nucleotide-diphossugar_trans"/>
</dbReference>
<dbReference type="EC" id="2.4.1.266" evidence="7"/>
<evidence type="ECO:0000256" key="7">
    <source>
        <dbReference type="ARBA" id="ARBA00039022"/>
    </source>
</evidence>
<feature type="region of interest" description="Disordered" evidence="11">
    <location>
        <begin position="302"/>
        <end position="325"/>
    </location>
</feature>
<dbReference type="InterPro" id="IPR050256">
    <property type="entry name" value="Glycosyltransferase_2"/>
</dbReference>
<accession>A0A0A0JBT3</accession>
<dbReference type="OrthoDB" id="5011697at2"/>
<dbReference type="EMBL" id="AVPJ01000002">
    <property type="protein sequence ID" value="KGN34274.1"/>
    <property type="molecule type" value="Genomic_DNA"/>
</dbReference>
<evidence type="ECO:0000256" key="9">
    <source>
        <dbReference type="ARBA" id="ARBA00048689"/>
    </source>
</evidence>
<keyword evidence="14" id="KW-1185">Reference proteome</keyword>
<evidence type="ECO:0000256" key="4">
    <source>
        <dbReference type="ARBA" id="ARBA00022676"/>
    </source>
</evidence>
<evidence type="ECO:0000256" key="6">
    <source>
        <dbReference type="ARBA" id="ARBA00022842"/>
    </source>
</evidence>
<comment type="catalytic activity">
    <reaction evidence="9">
        <text>(2R)-3-phosphoglycerate + UDP-alpha-D-glucose = (2R)-2-O-(alpha-D-glucopyranosyl)-3-phospho-glycerate + UDP + H(+)</text>
        <dbReference type="Rhea" id="RHEA:31319"/>
        <dbReference type="ChEBI" id="CHEBI:15378"/>
        <dbReference type="ChEBI" id="CHEBI:58223"/>
        <dbReference type="ChEBI" id="CHEBI:58272"/>
        <dbReference type="ChEBI" id="CHEBI:58885"/>
        <dbReference type="ChEBI" id="CHEBI:62600"/>
        <dbReference type="EC" id="2.4.1.266"/>
    </reaction>
    <physiologicalReaction direction="left-to-right" evidence="9">
        <dbReference type="Rhea" id="RHEA:31320"/>
    </physiologicalReaction>
</comment>
<dbReference type="PANTHER" id="PTHR48090:SF10">
    <property type="entry name" value="GLUCOSYL-3-PHOSPHOGLYCERATE SYNTHASE"/>
    <property type="match status" value="1"/>
</dbReference>
<evidence type="ECO:0000256" key="10">
    <source>
        <dbReference type="ARBA" id="ARBA00048997"/>
    </source>
</evidence>
<dbReference type="NCBIfam" id="NF010496">
    <property type="entry name" value="PRK13915.1"/>
    <property type="match status" value="1"/>
</dbReference>
<comment type="caution">
    <text evidence="13">The sequence shown here is derived from an EMBL/GenBank/DDBJ whole genome shotgun (WGS) entry which is preliminary data.</text>
</comment>
<feature type="domain" description="Glycosyltransferase 2-like" evidence="12">
    <location>
        <begin position="33"/>
        <end position="130"/>
    </location>
</feature>
<dbReference type="Gene3D" id="3.90.550.10">
    <property type="entry name" value="Spore Coat Polysaccharide Biosynthesis Protein SpsA, Chain A"/>
    <property type="match status" value="1"/>
</dbReference>